<dbReference type="EMBL" id="VIFK01000012">
    <property type="protein sequence ID" value="TQF00468.1"/>
    <property type="molecule type" value="Genomic_DNA"/>
</dbReference>
<evidence type="ECO:0000256" key="1">
    <source>
        <dbReference type="SAM" id="MobiDB-lite"/>
    </source>
</evidence>
<dbReference type="Proteomes" id="UP000315400">
    <property type="component" value="Unassembled WGS sequence"/>
</dbReference>
<accession>A0A540VUM8</accession>
<name>A0A540VUM8_9GAMM</name>
<dbReference type="STRING" id="1260251.SPISAL_00815"/>
<feature type="region of interest" description="Disordered" evidence="1">
    <location>
        <begin position="1"/>
        <end position="25"/>
    </location>
</feature>
<dbReference type="AlphaFoldDB" id="A0A540VUM8"/>
<reference evidence="2 3" key="1">
    <citation type="submission" date="2019-06" db="EMBL/GenBank/DDBJ databases">
        <title>Metagenome assembled Genome of Spiribacter salinus SL48-SHIP from the microbial mat of Salt Lake 48 (Novosibirsk region, Russia).</title>
        <authorList>
            <person name="Shipova A."/>
            <person name="Rozanov A.S."/>
            <person name="Bryanskaya A.V."/>
            <person name="Peltek S.E."/>
        </authorList>
    </citation>
    <scope>NUCLEOTIDE SEQUENCE [LARGE SCALE GENOMIC DNA]</scope>
    <source>
        <strain evidence="2">SL48-SHIP-2</strain>
    </source>
</reference>
<comment type="caution">
    <text evidence="2">The sequence shown here is derived from an EMBL/GenBank/DDBJ whole genome shotgun (WGS) entry which is preliminary data.</text>
</comment>
<proteinExistence type="predicted"/>
<sequence>MVAAVRRTVSVQADNPRPDTGRVPLRPPAEVMDLDRLGSLHQCRLSFIRTLMRKVMAERWAIQRQRFDLDAEGYGTCIYRIASPTRIYNMVIFSQYLDPEDRSDRVIANAWDVAFALCLGDVDDAYLELLRENVPRQEAGRCDPRVLVLSRANRSLRNFSSMVDDLAAGRQPDPDQLARVGYLYRTTAVYGNGKFGIADYPRIRDSEDFGLPFSAQMFSVYLLRDFSIRQVEHIARHRAPKTAVELHPELQRYLGIGNSTGLGMAPFLINHPQLINQWLLMRESALSRCLGEIPNQETRDRMIALIDHAIAHNTETFTDDDRQARKNARLGQELHEARDWLEGTTIPEAMLWQALLDWSRKCCSLETQEILNSLLMELYPERVDELEHSMGALESQDLSPEMGTDDLLARLRRDYDWALAYDFNDPAQTHLFWYRSAEKEEPRLGERGVDPGEDREMGLDIARQARQLYDALIDWEQVQGQPTPLVEFLLANPRLKGIARRVQTLSEHAYGDIRANLLMKGTLPIDLLRCKLAFFGATKFDPRSDRWVRITMFQGAPRIEDIGQHFADDWWMPLKPDLAESS</sequence>
<organism evidence="2 3">
    <name type="scientific">Spiribacter salinus</name>
    <dbReference type="NCBI Taxonomy" id="1335746"/>
    <lineage>
        <taxon>Bacteria</taxon>
        <taxon>Pseudomonadati</taxon>
        <taxon>Pseudomonadota</taxon>
        <taxon>Gammaproteobacteria</taxon>
        <taxon>Chromatiales</taxon>
        <taxon>Ectothiorhodospiraceae</taxon>
        <taxon>Spiribacter</taxon>
    </lineage>
</organism>
<evidence type="ECO:0000313" key="3">
    <source>
        <dbReference type="Proteomes" id="UP000315400"/>
    </source>
</evidence>
<gene>
    <name evidence="2" type="ORF">FKY71_03275</name>
</gene>
<evidence type="ECO:0000313" key="2">
    <source>
        <dbReference type="EMBL" id="TQF00468.1"/>
    </source>
</evidence>
<protein>
    <submittedName>
        <fullName evidence="2">Uncharacterized protein</fullName>
    </submittedName>
</protein>